<gene>
    <name evidence="2" type="ORF">AVEN_214685_1</name>
</gene>
<proteinExistence type="predicted"/>
<evidence type="ECO:0000313" key="2">
    <source>
        <dbReference type="EMBL" id="GBM82287.1"/>
    </source>
</evidence>
<keyword evidence="3" id="KW-1185">Reference proteome</keyword>
<organism evidence="2 3">
    <name type="scientific">Araneus ventricosus</name>
    <name type="common">Orbweaver spider</name>
    <name type="synonym">Epeira ventricosa</name>
    <dbReference type="NCBI Taxonomy" id="182803"/>
    <lineage>
        <taxon>Eukaryota</taxon>
        <taxon>Metazoa</taxon>
        <taxon>Ecdysozoa</taxon>
        <taxon>Arthropoda</taxon>
        <taxon>Chelicerata</taxon>
        <taxon>Arachnida</taxon>
        <taxon>Araneae</taxon>
        <taxon>Araneomorphae</taxon>
        <taxon>Entelegynae</taxon>
        <taxon>Araneoidea</taxon>
        <taxon>Araneidae</taxon>
        <taxon>Araneus</taxon>
    </lineage>
</organism>
<reference evidence="2 3" key="1">
    <citation type="journal article" date="2019" name="Sci. Rep.">
        <title>Orb-weaving spider Araneus ventricosus genome elucidates the spidroin gene catalogue.</title>
        <authorList>
            <person name="Kono N."/>
            <person name="Nakamura H."/>
            <person name="Ohtoshi R."/>
            <person name="Moran D.A.P."/>
            <person name="Shinohara A."/>
            <person name="Yoshida Y."/>
            <person name="Fujiwara M."/>
            <person name="Mori M."/>
            <person name="Tomita M."/>
            <person name="Arakawa K."/>
        </authorList>
    </citation>
    <scope>NUCLEOTIDE SEQUENCE [LARGE SCALE GENOMIC DNA]</scope>
</reference>
<evidence type="ECO:0000313" key="3">
    <source>
        <dbReference type="Proteomes" id="UP000499080"/>
    </source>
</evidence>
<dbReference type="Proteomes" id="UP000499080">
    <property type="component" value="Unassembled WGS sequence"/>
</dbReference>
<comment type="caution">
    <text evidence="2">The sequence shown here is derived from an EMBL/GenBank/DDBJ whole genome shotgun (WGS) entry which is preliminary data.</text>
</comment>
<sequence length="118" mass="13640">MKPRTHFGLPFDRLGPEFDTDLKFWIQDHISLSLAKLISRFETTQRLFWDGHRLFEPRSDDDDGTRAAPPPNCCTTPAGGRLTPIPTYNLTCNKPRRIFSGIEFRTWNPPTPRATPYH</sequence>
<accession>A0A4Y2IWV1</accession>
<name>A0A4Y2IWV1_ARAVE</name>
<dbReference type="EMBL" id="BGPR01003001">
    <property type="protein sequence ID" value="GBM82287.1"/>
    <property type="molecule type" value="Genomic_DNA"/>
</dbReference>
<dbReference type="AlphaFoldDB" id="A0A4Y2IWV1"/>
<evidence type="ECO:0000256" key="1">
    <source>
        <dbReference type="SAM" id="MobiDB-lite"/>
    </source>
</evidence>
<feature type="region of interest" description="Disordered" evidence="1">
    <location>
        <begin position="57"/>
        <end position="78"/>
    </location>
</feature>
<protein>
    <submittedName>
        <fullName evidence="2">Uncharacterized protein</fullName>
    </submittedName>
</protein>